<feature type="compositionally biased region" description="Polar residues" evidence="1">
    <location>
        <begin position="305"/>
        <end position="314"/>
    </location>
</feature>
<sequence length="888" mass="95276">MDFNVRLRLGCTGVSAASGPAPDLTVKAAVNPDRGPRSPCGRATGASGGYKCPRSGTEAPFFFLALPLHSFSRSSFSSFRRGYSTVSLANFGGQPPRRSSAKPAPPLRQSGATGPRVSTVRSSPPRSPPARSGSSSPFRLSWSSSSSSSSMAQPSGSWRGSYMREDDIERFVRLRRIPAGVITRPLGEEIEPRPEPDERVVFGAHLDRGLGLPASNFFRRFLDFFGLQPYHLPANAFILLSCYVAFMEGYAGLWPDVEFWSRLFYIRRRRPRPSRTCGAASIYPAGYVFPADPAVDCEEAANVISMSEQGQPDRSTLPEYNPAPTGRPAQAGATTPDGPGRGGESAVGLLGRVRHGGRLSAEDLLCIYPSAVFAAPERVHKIGHMSGRLDPTRTSKVELTKAQVARRVNNITKANMPENWDWGLPPYDRASPPELLFNRQGIEDGDTASRRRIMLIRRPAGDKPVMTICRWCRTKRPGEHNPPPSPGTGRAGGAAESCGSYPCGALRSRPHGASATPGEERAAAGPRPSWKLGPAATGWGPRRFEAAGAAIKFTQGGGSRPPPRAEPTLSRRRESTPRSSMRAPPVVIVRCGHVLSCASFCGAWPQRPGEPCAASPEGPSRELAMTRGGASGAAPPKLEPRGCAAGGDAPDTGEGIPHRSDEGGAGGKEPQENAPSRSGKGGASAPGDADSRRCGLPRGTRRHSGRWRAREAAGQQGTSSPAPWRTIIVRSARVEPITKLGWELRKAAEELIRLLWPTETLPQDLSNLIKWLETAPDRFLDWKESAARAGADMALSFVLSWYDEVNLDQLECRRADVEEGLSAENKTARLARACAIADFVDKRIFIEDPNPPSDDEEEELEEDVDVPEADPAAGSADAPPAGPDPAGV</sequence>
<evidence type="ECO:0000313" key="4">
    <source>
        <dbReference type="Proteomes" id="UP001231189"/>
    </source>
</evidence>
<name>A0AAD8SII9_LOLMU</name>
<feature type="region of interest" description="Disordered" evidence="1">
    <location>
        <begin position="474"/>
        <end position="497"/>
    </location>
</feature>
<gene>
    <name evidence="3" type="ORF">QYE76_069998</name>
</gene>
<evidence type="ECO:0000259" key="2">
    <source>
        <dbReference type="Pfam" id="PF04195"/>
    </source>
</evidence>
<dbReference type="Pfam" id="PF04195">
    <property type="entry name" value="Transposase_28"/>
    <property type="match status" value="1"/>
</dbReference>
<evidence type="ECO:0000256" key="1">
    <source>
        <dbReference type="SAM" id="MobiDB-lite"/>
    </source>
</evidence>
<evidence type="ECO:0000313" key="3">
    <source>
        <dbReference type="EMBL" id="KAK1652193.1"/>
    </source>
</evidence>
<reference evidence="3" key="1">
    <citation type="submission" date="2023-07" db="EMBL/GenBank/DDBJ databases">
        <title>A chromosome-level genome assembly of Lolium multiflorum.</title>
        <authorList>
            <person name="Chen Y."/>
            <person name="Copetti D."/>
            <person name="Kolliker R."/>
            <person name="Studer B."/>
        </authorList>
    </citation>
    <scope>NUCLEOTIDE SEQUENCE</scope>
    <source>
        <strain evidence="3">02402/16</strain>
        <tissue evidence="3">Leaf</tissue>
    </source>
</reference>
<comment type="caution">
    <text evidence="3">The sequence shown here is derived from an EMBL/GenBank/DDBJ whole genome shotgun (WGS) entry which is preliminary data.</text>
</comment>
<dbReference type="InterPro" id="IPR007321">
    <property type="entry name" value="Transposase_28"/>
</dbReference>
<protein>
    <recommendedName>
        <fullName evidence="2">Transposase (putative) gypsy type domain-containing protein</fullName>
    </recommendedName>
</protein>
<feature type="compositionally biased region" description="Low complexity" evidence="1">
    <location>
        <begin position="114"/>
        <end position="157"/>
    </location>
</feature>
<feature type="region of interest" description="Disordered" evidence="1">
    <location>
        <begin position="305"/>
        <end position="347"/>
    </location>
</feature>
<dbReference type="PANTHER" id="PTHR33026:SF7">
    <property type="entry name" value="OS03G0100275 PROTEIN"/>
    <property type="match status" value="1"/>
</dbReference>
<accession>A0AAD8SII9</accession>
<feature type="region of interest" description="Disordered" evidence="1">
    <location>
        <begin position="845"/>
        <end position="888"/>
    </location>
</feature>
<proteinExistence type="predicted"/>
<dbReference type="EMBL" id="JAUUTY010000004">
    <property type="protein sequence ID" value="KAK1652193.1"/>
    <property type="molecule type" value="Genomic_DNA"/>
</dbReference>
<feature type="region of interest" description="Disordered" evidence="1">
    <location>
        <begin position="552"/>
        <end position="581"/>
    </location>
</feature>
<feature type="region of interest" description="Disordered" evidence="1">
    <location>
        <begin position="509"/>
        <end position="539"/>
    </location>
</feature>
<dbReference type="PANTHER" id="PTHR33026">
    <property type="entry name" value="OS06G0360600 PROTEIN"/>
    <property type="match status" value="1"/>
</dbReference>
<dbReference type="AlphaFoldDB" id="A0AAD8SII9"/>
<organism evidence="3 4">
    <name type="scientific">Lolium multiflorum</name>
    <name type="common">Italian ryegrass</name>
    <name type="synonym">Lolium perenne subsp. multiflorum</name>
    <dbReference type="NCBI Taxonomy" id="4521"/>
    <lineage>
        <taxon>Eukaryota</taxon>
        <taxon>Viridiplantae</taxon>
        <taxon>Streptophyta</taxon>
        <taxon>Embryophyta</taxon>
        <taxon>Tracheophyta</taxon>
        <taxon>Spermatophyta</taxon>
        <taxon>Magnoliopsida</taxon>
        <taxon>Liliopsida</taxon>
        <taxon>Poales</taxon>
        <taxon>Poaceae</taxon>
        <taxon>BOP clade</taxon>
        <taxon>Pooideae</taxon>
        <taxon>Poodae</taxon>
        <taxon>Poeae</taxon>
        <taxon>Poeae Chloroplast Group 2 (Poeae type)</taxon>
        <taxon>Loliodinae</taxon>
        <taxon>Loliinae</taxon>
        <taxon>Lolium</taxon>
    </lineage>
</organism>
<feature type="domain" description="Transposase (putative) gypsy type" evidence="2">
    <location>
        <begin position="200"/>
        <end position="267"/>
    </location>
</feature>
<feature type="region of interest" description="Disordered" evidence="1">
    <location>
        <begin position="29"/>
        <end position="50"/>
    </location>
</feature>
<dbReference type="Proteomes" id="UP001231189">
    <property type="component" value="Unassembled WGS sequence"/>
</dbReference>
<feature type="region of interest" description="Disordered" evidence="1">
    <location>
        <begin position="89"/>
        <end position="160"/>
    </location>
</feature>
<feature type="region of interest" description="Disordered" evidence="1">
    <location>
        <begin position="606"/>
        <end position="724"/>
    </location>
</feature>
<keyword evidence="4" id="KW-1185">Reference proteome</keyword>
<feature type="compositionally biased region" description="Acidic residues" evidence="1">
    <location>
        <begin position="853"/>
        <end position="868"/>
    </location>
</feature>
<feature type="compositionally biased region" description="Low complexity" evidence="1">
    <location>
        <begin position="869"/>
        <end position="888"/>
    </location>
</feature>